<keyword evidence="3" id="KW-1185">Reference proteome</keyword>
<sequence length="123" mass="12895">MKQGDPCTAGPPGTASSPARRTVSSTGVISIHLTLNLCESPSAFTLERCAGRTLKKKSCKQHLWGGGGAVYTPLLHHPCPLECMGSALRRSGSFAALLDTRPSSKSLLLTVCADVLTPAYCHS</sequence>
<accession>A0A2G9RWJ8</accession>
<organism evidence="2 3">
    <name type="scientific">Aquarana catesbeiana</name>
    <name type="common">American bullfrog</name>
    <name type="synonym">Rana catesbeiana</name>
    <dbReference type="NCBI Taxonomy" id="8400"/>
    <lineage>
        <taxon>Eukaryota</taxon>
        <taxon>Metazoa</taxon>
        <taxon>Chordata</taxon>
        <taxon>Craniata</taxon>
        <taxon>Vertebrata</taxon>
        <taxon>Euteleostomi</taxon>
        <taxon>Amphibia</taxon>
        <taxon>Batrachia</taxon>
        <taxon>Anura</taxon>
        <taxon>Neobatrachia</taxon>
        <taxon>Ranoidea</taxon>
        <taxon>Ranidae</taxon>
        <taxon>Aquarana</taxon>
    </lineage>
</organism>
<protein>
    <submittedName>
        <fullName evidence="2">Uncharacterized protein</fullName>
    </submittedName>
</protein>
<feature type="region of interest" description="Disordered" evidence="1">
    <location>
        <begin position="1"/>
        <end position="22"/>
    </location>
</feature>
<dbReference type="AlphaFoldDB" id="A0A2G9RWJ8"/>
<name>A0A2G9RWJ8_AQUCT</name>
<proteinExistence type="predicted"/>
<gene>
    <name evidence="2" type="ORF">AB205_0193590</name>
</gene>
<reference evidence="3" key="1">
    <citation type="journal article" date="2017" name="Nat. Commun.">
        <title>The North American bullfrog draft genome provides insight into hormonal regulation of long noncoding RNA.</title>
        <authorList>
            <person name="Hammond S.A."/>
            <person name="Warren R.L."/>
            <person name="Vandervalk B.P."/>
            <person name="Kucuk E."/>
            <person name="Khan H."/>
            <person name="Gibb E.A."/>
            <person name="Pandoh P."/>
            <person name="Kirk H."/>
            <person name="Zhao Y."/>
            <person name="Jones M."/>
            <person name="Mungall A.J."/>
            <person name="Coope R."/>
            <person name="Pleasance S."/>
            <person name="Moore R.A."/>
            <person name="Holt R.A."/>
            <person name="Round J.M."/>
            <person name="Ohora S."/>
            <person name="Walle B.V."/>
            <person name="Veldhoen N."/>
            <person name="Helbing C.C."/>
            <person name="Birol I."/>
        </authorList>
    </citation>
    <scope>NUCLEOTIDE SEQUENCE [LARGE SCALE GENOMIC DNA]</scope>
</reference>
<evidence type="ECO:0000313" key="3">
    <source>
        <dbReference type="Proteomes" id="UP000228934"/>
    </source>
</evidence>
<evidence type="ECO:0000256" key="1">
    <source>
        <dbReference type="SAM" id="MobiDB-lite"/>
    </source>
</evidence>
<dbReference type="Proteomes" id="UP000228934">
    <property type="component" value="Unassembled WGS sequence"/>
</dbReference>
<dbReference type="EMBL" id="KV930130">
    <property type="protein sequence ID" value="PIO32269.1"/>
    <property type="molecule type" value="Genomic_DNA"/>
</dbReference>
<evidence type="ECO:0000313" key="2">
    <source>
        <dbReference type="EMBL" id="PIO32269.1"/>
    </source>
</evidence>